<dbReference type="PANTHER" id="PTHR37162:SF10">
    <property type="entry name" value="DUF4371 DOMAIN-CONTAINING PROTEIN"/>
    <property type="match status" value="1"/>
</dbReference>
<gene>
    <name evidence="1" type="ORF">RRG08_028163</name>
</gene>
<keyword evidence="2" id="KW-1185">Reference proteome</keyword>
<comment type="caution">
    <text evidence="1">The sequence shown here is derived from an EMBL/GenBank/DDBJ whole genome shotgun (WGS) entry which is preliminary data.</text>
</comment>
<proteinExistence type="predicted"/>
<accession>A0AAE0YQN0</accession>
<dbReference type="PROSITE" id="PS51257">
    <property type="entry name" value="PROKAR_LIPOPROTEIN"/>
    <property type="match status" value="1"/>
</dbReference>
<dbReference type="PANTHER" id="PTHR37162">
    <property type="entry name" value="HAT FAMILY DIMERISATION DOMAINCONTAINING PROTEIN-RELATED"/>
    <property type="match status" value="1"/>
</dbReference>
<dbReference type="EMBL" id="JAWDGP010005685">
    <property type="protein sequence ID" value="KAK3754198.1"/>
    <property type="molecule type" value="Genomic_DNA"/>
</dbReference>
<protein>
    <submittedName>
        <fullName evidence="1">Uncharacterized protein</fullName>
    </submittedName>
</protein>
<dbReference type="Proteomes" id="UP001283361">
    <property type="component" value="Unassembled WGS sequence"/>
</dbReference>
<dbReference type="AlphaFoldDB" id="A0AAE0YQN0"/>
<evidence type="ECO:0000313" key="2">
    <source>
        <dbReference type="Proteomes" id="UP001283361"/>
    </source>
</evidence>
<evidence type="ECO:0000313" key="1">
    <source>
        <dbReference type="EMBL" id="KAK3754198.1"/>
    </source>
</evidence>
<reference evidence="1" key="1">
    <citation type="journal article" date="2023" name="G3 (Bethesda)">
        <title>A reference genome for the long-term kleptoplast-retaining sea slug Elysia crispata morphotype clarki.</title>
        <authorList>
            <person name="Eastman K.E."/>
            <person name="Pendleton A.L."/>
            <person name="Shaikh M.A."/>
            <person name="Suttiyut T."/>
            <person name="Ogas R."/>
            <person name="Tomko P."/>
            <person name="Gavelis G."/>
            <person name="Widhalm J.R."/>
            <person name="Wisecaver J.H."/>
        </authorList>
    </citation>
    <scope>NUCLEOTIDE SEQUENCE</scope>
    <source>
        <strain evidence="1">ECLA1</strain>
    </source>
</reference>
<name>A0AAE0YQN0_9GAST</name>
<organism evidence="1 2">
    <name type="scientific">Elysia crispata</name>
    <name type="common">lettuce slug</name>
    <dbReference type="NCBI Taxonomy" id="231223"/>
    <lineage>
        <taxon>Eukaryota</taxon>
        <taxon>Metazoa</taxon>
        <taxon>Spiralia</taxon>
        <taxon>Lophotrochozoa</taxon>
        <taxon>Mollusca</taxon>
        <taxon>Gastropoda</taxon>
        <taxon>Heterobranchia</taxon>
        <taxon>Euthyneura</taxon>
        <taxon>Panpulmonata</taxon>
        <taxon>Sacoglossa</taxon>
        <taxon>Placobranchoidea</taxon>
        <taxon>Plakobranchidae</taxon>
        <taxon>Elysia</taxon>
    </lineage>
</organism>
<sequence length="94" mass="10282">MGENIFKALDKELISRGVSWSNCISFGCDNASVMLGRLNGVAAHVQKKNPSVHIQGFPATCSTSQLRKAPQPFASISKRQSSIFPTTWKTRVSE</sequence>